<dbReference type="Pfam" id="PF01590">
    <property type="entry name" value="GAF"/>
    <property type="match status" value="1"/>
</dbReference>
<dbReference type="InterPro" id="IPR003018">
    <property type="entry name" value="GAF"/>
</dbReference>
<dbReference type="InterPro" id="IPR029016">
    <property type="entry name" value="GAF-like_dom_sf"/>
</dbReference>
<sequence>MDTEIKLPTAQANKLDALEQQVSQLQQLNAQYKRSTIIQDALLGISNVATEATSLEHFYQGVHQYLKQIIPADNFYIASRDQLSGVISLPFFADEKDSHPSDLYPEEALSSLLESGITGYVLRQGKPILAGQAKFDELVADGSIRNLGTSCHQLLAMPIRNQRFISGVLVVQTYNEQINYGELELELMSFISHHISGVMERLQHQEQLEVAIEQRTKELSQAYDKLKAEVNERVRAEQLQKALFEIANLSAANEYDAQFYAQLHLIISRLLPAKNSFIALKQGNELSFPFYVSQIHKSRPMSRPLKDGLTEYLLELKKPVLLTVDDIQQLIDTKKIYYATPELNKTANMHQWIGVPLIIEGEVKGIFTTFTYDDQHQYSTTDVDLLVFVSQHIANAIERKQAVENLKRSHEELEDKVKQRTKDLAASNQHLQSEIAQRKQMEAQLIHDAQHDSLTGLPNRSYLIDRLNQAVKHVRRHSKTQFALLFLDLDRFKQINDTLGHLAGDEFLIETAKRLTTCIRENDTLARMGGDEFVILLDSISSKRDAKDISERILKAIAAPYWLANKEFISGASIGIAYSSTSQSDTSESILRNADKAMYQAKANGKGCYVVFDEKLGSNSRCEKQLEQDYKQALDNQLFEVSCQEIIDLTSGEIVAIEPKLSWTTPEDETLSHQQIRELAQHYQLSRQLDGYVFDHLNANYNELKQQYGCATQLHMVVSCKHLKNKFAFRGLKKAIRNSKLDLTKLVLFFNEKALVQDLQNHTNAFDTLAKFGVKLGIGNYGLGYSAITNLHYLPVYALKLDDNISQSVMQQQHQKLLKAYNLSAQAMEFKVFAAGVNSHEIAKLLIELGYQFGQGSVCKTSTLECASA</sequence>
<dbReference type="InterPro" id="IPR052155">
    <property type="entry name" value="Biofilm_reg_signaling"/>
</dbReference>
<dbReference type="Pfam" id="PF13185">
    <property type="entry name" value="GAF_2"/>
    <property type="match status" value="1"/>
</dbReference>
<feature type="coiled-coil region" evidence="2">
    <location>
        <begin position="393"/>
        <end position="423"/>
    </location>
</feature>
<dbReference type="PROSITE" id="PS50887">
    <property type="entry name" value="GGDEF"/>
    <property type="match status" value="1"/>
</dbReference>
<dbReference type="PROSITE" id="PS50883">
    <property type="entry name" value="EAL"/>
    <property type="match status" value="1"/>
</dbReference>
<dbReference type="CDD" id="cd01949">
    <property type="entry name" value="GGDEF"/>
    <property type="match status" value="1"/>
</dbReference>
<dbReference type="OrthoDB" id="9804951at2"/>
<dbReference type="PANTHER" id="PTHR44757:SF2">
    <property type="entry name" value="BIOFILM ARCHITECTURE MAINTENANCE PROTEIN MBAA"/>
    <property type="match status" value="1"/>
</dbReference>
<dbReference type="SUPFAM" id="SSF55781">
    <property type="entry name" value="GAF domain-like"/>
    <property type="match status" value="2"/>
</dbReference>
<dbReference type="SUPFAM" id="SSF55073">
    <property type="entry name" value="Nucleotide cyclase"/>
    <property type="match status" value="1"/>
</dbReference>
<evidence type="ECO:0000259" key="4">
    <source>
        <dbReference type="PROSITE" id="PS50887"/>
    </source>
</evidence>
<feature type="domain" description="EAL" evidence="3">
    <location>
        <begin position="623"/>
        <end position="869"/>
    </location>
</feature>
<evidence type="ECO:0000313" key="6">
    <source>
        <dbReference type="Proteomes" id="UP000291106"/>
    </source>
</evidence>
<dbReference type="Gene3D" id="3.30.70.270">
    <property type="match status" value="1"/>
</dbReference>
<dbReference type="Proteomes" id="UP000291106">
    <property type="component" value="Chromosome"/>
</dbReference>
<dbReference type="RefSeq" id="WP_130600661.1">
    <property type="nucleotide sequence ID" value="NZ_CP036200.1"/>
</dbReference>
<evidence type="ECO:0000256" key="2">
    <source>
        <dbReference type="SAM" id="Coils"/>
    </source>
</evidence>
<dbReference type="PANTHER" id="PTHR44757">
    <property type="entry name" value="DIGUANYLATE CYCLASE DGCP"/>
    <property type="match status" value="1"/>
</dbReference>
<keyword evidence="6" id="KW-1185">Reference proteome</keyword>
<dbReference type="Pfam" id="PF00563">
    <property type="entry name" value="EAL"/>
    <property type="match status" value="1"/>
</dbReference>
<dbReference type="InterPro" id="IPR001633">
    <property type="entry name" value="EAL_dom"/>
</dbReference>
<dbReference type="EMBL" id="CP036200">
    <property type="protein sequence ID" value="QBF83492.1"/>
    <property type="molecule type" value="Genomic_DNA"/>
</dbReference>
<dbReference type="CDD" id="cd01948">
    <property type="entry name" value="EAL"/>
    <property type="match status" value="1"/>
</dbReference>
<evidence type="ECO:0000313" key="5">
    <source>
        <dbReference type="EMBL" id="QBF83492.1"/>
    </source>
</evidence>
<dbReference type="Pfam" id="PF00990">
    <property type="entry name" value="GGDEF"/>
    <property type="match status" value="1"/>
</dbReference>
<organism evidence="5 6">
    <name type="scientific">Shewanella maritima</name>
    <dbReference type="NCBI Taxonomy" id="2520507"/>
    <lineage>
        <taxon>Bacteria</taxon>
        <taxon>Pseudomonadati</taxon>
        <taxon>Pseudomonadota</taxon>
        <taxon>Gammaproteobacteria</taxon>
        <taxon>Alteromonadales</taxon>
        <taxon>Shewanellaceae</taxon>
        <taxon>Shewanella</taxon>
    </lineage>
</organism>
<gene>
    <name evidence="5" type="ORF">EXU30_12895</name>
</gene>
<dbReference type="AlphaFoldDB" id="A0A411PJ88"/>
<proteinExistence type="predicted"/>
<feature type="domain" description="GGDEF" evidence="4">
    <location>
        <begin position="480"/>
        <end position="614"/>
    </location>
</feature>
<dbReference type="SMART" id="SM00267">
    <property type="entry name" value="GGDEF"/>
    <property type="match status" value="1"/>
</dbReference>
<evidence type="ECO:0000259" key="3">
    <source>
        <dbReference type="PROSITE" id="PS50883"/>
    </source>
</evidence>
<comment type="cofactor">
    <cofactor evidence="1">
        <name>Mg(2+)</name>
        <dbReference type="ChEBI" id="CHEBI:18420"/>
    </cofactor>
</comment>
<dbReference type="NCBIfam" id="TIGR00254">
    <property type="entry name" value="GGDEF"/>
    <property type="match status" value="1"/>
</dbReference>
<dbReference type="Gene3D" id="3.30.450.40">
    <property type="match status" value="2"/>
</dbReference>
<dbReference type="SMART" id="SM00065">
    <property type="entry name" value="GAF"/>
    <property type="match status" value="2"/>
</dbReference>
<dbReference type="GO" id="GO:0003824">
    <property type="term" value="F:catalytic activity"/>
    <property type="evidence" value="ECO:0007669"/>
    <property type="project" value="UniProtKB-ARBA"/>
</dbReference>
<dbReference type="SMART" id="SM00052">
    <property type="entry name" value="EAL"/>
    <property type="match status" value="1"/>
</dbReference>
<dbReference type="InterPro" id="IPR029787">
    <property type="entry name" value="Nucleotide_cyclase"/>
</dbReference>
<evidence type="ECO:0000256" key="1">
    <source>
        <dbReference type="ARBA" id="ARBA00001946"/>
    </source>
</evidence>
<protein>
    <submittedName>
        <fullName evidence="5">Diguanylate cyclase</fullName>
    </submittedName>
</protein>
<dbReference type="FunFam" id="3.30.70.270:FF:000001">
    <property type="entry name" value="Diguanylate cyclase domain protein"/>
    <property type="match status" value="1"/>
</dbReference>
<dbReference type="InterPro" id="IPR035919">
    <property type="entry name" value="EAL_sf"/>
</dbReference>
<name>A0A411PJ88_9GAMM</name>
<dbReference type="InterPro" id="IPR043128">
    <property type="entry name" value="Rev_trsase/Diguanyl_cyclase"/>
</dbReference>
<dbReference type="KEGG" id="smai:EXU30_12895"/>
<reference evidence="5 6" key="1">
    <citation type="submission" date="2019-02" db="EMBL/GenBank/DDBJ databases">
        <title>Shewanella sp. D4-2 isolated from Dokdo Island.</title>
        <authorList>
            <person name="Baek K."/>
        </authorList>
    </citation>
    <scope>NUCLEOTIDE SEQUENCE [LARGE SCALE GENOMIC DNA]</scope>
    <source>
        <strain evidence="5 6">D4-2</strain>
    </source>
</reference>
<dbReference type="Gene3D" id="3.20.20.450">
    <property type="entry name" value="EAL domain"/>
    <property type="match status" value="1"/>
</dbReference>
<keyword evidence="2" id="KW-0175">Coiled coil</keyword>
<dbReference type="SUPFAM" id="SSF141868">
    <property type="entry name" value="EAL domain-like"/>
    <property type="match status" value="1"/>
</dbReference>
<accession>A0A411PJ88</accession>
<dbReference type="InterPro" id="IPR000160">
    <property type="entry name" value="GGDEF_dom"/>
</dbReference>